<reference evidence="13 14" key="1">
    <citation type="submission" date="2021-01" db="EMBL/GenBank/DDBJ databases">
        <title>Characterization of a novel blaVMB-2- harboring plasmid in Vibrio diabolicus.</title>
        <authorList>
            <person name="Liu M."/>
        </authorList>
    </citation>
    <scope>NUCLEOTIDE SEQUENCE [LARGE SCALE GENOMIC DNA]</scope>
    <source>
        <strain evidence="13 14">SLV18</strain>
    </source>
</reference>
<dbReference type="Pfam" id="PF00672">
    <property type="entry name" value="HAMP"/>
    <property type="match status" value="1"/>
</dbReference>
<dbReference type="SUPFAM" id="SSF55874">
    <property type="entry name" value="ATPase domain of HSP90 chaperone/DNA topoisomerase II/histidine kinase"/>
    <property type="match status" value="1"/>
</dbReference>
<keyword evidence="6" id="KW-0808">Transferase</keyword>
<evidence type="ECO:0000256" key="2">
    <source>
        <dbReference type="ARBA" id="ARBA00004651"/>
    </source>
</evidence>
<keyword evidence="8" id="KW-0418">Kinase</keyword>
<dbReference type="SUPFAM" id="SSF158472">
    <property type="entry name" value="HAMP domain-like"/>
    <property type="match status" value="1"/>
</dbReference>
<dbReference type="SUPFAM" id="SSF47384">
    <property type="entry name" value="Homodimeric domain of signal transducing histidine kinase"/>
    <property type="match status" value="1"/>
</dbReference>
<evidence type="ECO:0000256" key="3">
    <source>
        <dbReference type="ARBA" id="ARBA00012438"/>
    </source>
</evidence>
<organism evidence="13 14">
    <name type="scientific">Vibrio diabolicus</name>
    <dbReference type="NCBI Taxonomy" id="50719"/>
    <lineage>
        <taxon>Bacteria</taxon>
        <taxon>Pseudomonadati</taxon>
        <taxon>Pseudomonadota</taxon>
        <taxon>Gammaproteobacteria</taxon>
        <taxon>Vibrionales</taxon>
        <taxon>Vibrionaceae</taxon>
        <taxon>Vibrio</taxon>
        <taxon>Vibrio diabolicus subgroup</taxon>
    </lineage>
</organism>
<dbReference type="GO" id="GO:0005524">
    <property type="term" value="F:ATP binding"/>
    <property type="evidence" value="ECO:0007669"/>
    <property type="project" value="UniProtKB-KW"/>
</dbReference>
<dbReference type="GO" id="GO:0005886">
    <property type="term" value="C:plasma membrane"/>
    <property type="evidence" value="ECO:0007669"/>
    <property type="project" value="UniProtKB-SubCell"/>
</dbReference>
<dbReference type="Pfam" id="PF02518">
    <property type="entry name" value="HATPase_c"/>
    <property type="match status" value="1"/>
</dbReference>
<dbReference type="PRINTS" id="PR00344">
    <property type="entry name" value="BCTRLSENSOR"/>
</dbReference>
<dbReference type="Gene3D" id="3.30.565.10">
    <property type="entry name" value="Histidine kinase-like ATPase, C-terminal domain"/>
    <property type="match status" value="1"/>
</dbReference>
<keyword evidence="9" id="KW-0067">ATP-binding</keyword>
<dbReference type="InterPro" id="IPR036890">
    <property type="entry name" value="HATPase_C_sf"/>
</dbReference>
<evidence type="ECO:0000256" key="1">
    <source>
        <dbReference type="ARBA" id="ARBA00000085"/>
    </source>
</evidence>
<name>A0AA92LVS5_9VIBR</name>
<sequence length="431" mass="49806">MRRIYLESFVGLIILFMVSLWGYEFLVYEINTDYDYLLQEQEGQAFHDLIYPIYEEHGLEYTQQQLEQFATSSHRLLIPHTLEELPEDIRKAFESDTSVNVAYDEERDIWFRLDAHTPIFKMIDDPDSSVIQAINFDDNIVWLFCLAGFALYCILLIWFLSRRIRELERVTVEFASGNFKARASTSSAKSVGTLNKSFNTMADKVSRLITSNKMLTNAVAHELRTPIFRLQWQADLLSDSTLTEQQKKHVRSIVEDIDEMEDMVEELLYYAKMERPDTALQTENVALAKLVNELKQRWQKETKLSISLNETNSENARAFADPKLLKRALDNLLRNAMRYANTQIMVEIKSDQQSCLIHVHDDGIGIEEQHWPHLFEAFYSADESRNKNTSGFGLGLAIVRQIMELQHGEVSISHSPLGGACFILRLPKSDS</sequence>
<dbReference type="SMART" id="SM00304">
    <property type="entry name" value="HAMP"/>
    <property type="match status" value="1"/>
</dbReference>
<comment type="subcellular location">
    <subcellularLocation>
        <location evidence="2">Cell membrane</location>
        <topology evidence="2">Multi-pass membrane protein</topology>
    </subcellularLocation>
</comment>
<dbReference type="GO" id="GO:0000155">
    <property type="term" value="F:phosphorelay sensor kinase activity"/>
    <property type="evidence" value="ECO:0007669"/>
    <property type="project" value="InterPro"/>
</dbReference>
<feature type="transmembrane region" description="Helical" evidence="10">
    <location>
        <begin position="140"/>
        <end position="160"/>
    </location>
</feature>
<dbReference type="Proteomes" id="UP000596337">
    <property type="component" value="Chromosome 2"/>
</dbReference>
<evidence type="ECO:0000256" key="6">
    <source>
        <dbReference type="ARBA" id="ARBA00022679"/>
    </source>
</evidence>
<dbReference type="RefSeq" id="WP_203347605.1">
    <property type="nucleotide sequence ID" value="NZ_CANMIY010000004.1"/>
</dbReference>
<evidence type="ECO:0000256" key="5">
    <source>
        <dbReference type="ARBA" id="ARBA00022553"/>
    </source>
</evidence>
<dbReference type="InterPro" id="IPR003594">
    <property type="entry name" value="HATPase_dom"/>
</dbReference>
<dbReference type="InterPro" id="IPR003660">
    <property type="entry name" value="HAMP_dom"/>
</dbReference>
<evidence type="ECO:0000256" key="10">
    <source>
        <dbReference type="SAM" id="Phobius"/>
    </source>
</evidence>
<evidence type="ECO:0000313" key="14">
    <source>
        <dbReference type="Proteomes" id="UP000596337"/>
    </source>
</evidence>
<evidence type="ECO:0000259" key="12">
    <source>
        <dbReference type="PROSITE" id="PS50885"/>
    </source>
</evidence>
<dbReference type="CDD" id="cd00082">
    <property type="entry name" value="HisKA"/>
    <property type="match status" value="1"/>
</dbReference>
<keyword evidence="5" id="KW-0597">Phosphoprotein</keyword>
<keyword evidence="7" id="KW-0547">Nucleotide-binding</keyword>
<protein>
    <recommendedName>
        <fullName evidence="3">histidine kinase</fullName>
        <ecNumber evidence="3">2.7.13.3</ecNumber>
    </recommendedName>
</protein>
<dbReference type="PROSITE" id="PS50885">
    <property type="entry name" value="HAMP"/>
    <property type="match status" value="1"/>
</dbReference>
<keyword evidence="10" id="KW-0472">Membrane</keyword>
<dbReference type="CDD" id="cd06225">
    <property type="entry name" value="HAMP"/>
    <property type="match status" value="1"/>
</dbReference>
<keyword evidence="10" id="KW-1133">Transmembrane helix</keyword>
<dbReference type="AlphaFoldDB" id="A0AA92LVS5"/>
<dbReference type="Gene3D" id="6.10.340.10">
    <property type="match status" value="1"/>
</dbReference>
<evidence type="ECO:0000256" key="8">
    <source>
        <dbReference type="ARBA" id="ARBA00022777"/>
    </source>
</evidence>
<dbReference type="EMBL" id="CP069197">
    <property type="protein sequence ID" value="QRG85213.1"/>
    <property type="molecule type" value="Genomic_DNA"/>
</dbReference>
<evidence type="ECO:0000259" key="11">
    <source>
        <dbReference type="PROSITE" id="PS50109"/>
    </source>
</evidence>
<evidence type="ECO:0000256" key="7">
    <source>
        <dbReference type="ARBA" id="ARBA00022741"/>
    </source>
</evidence>
<dbReference type="InterPro" id="IPR005467">
    <property type="entry name" value="His_kinase_dom"/>
</dbReference>
<dbReference type="Gene3D" id="1.10.287.130">
    <property type="match status" value="1"/>
</dbReference>
<dbReference type="InterPro" id="IPR003661">
    <property type="entry name" value="HisK_dim/P_dom"/>
</dbReference>
<feature type="domain" description="HAMP" evidence="12">
    <location>
        <begin position="158"/>
        <end position="210"/>
    </location>
</feature>
<dbReference type="PANTHER" id="PTHR44936:SF10">
    <property type="entry name" value="SENSOR PROTEIN RSTB"/>
    <property type="match status" value="1"/>
</dbReference>
<dbReference type="SMART" id="SM00388">
    <property type="entry name" value="HisKA"/>
    <property type="match status" value="1"/>
</dbReference>
<evidence type="ECO:0000313" key="13">
    <source>
        <dbReference type="EMBL" id="QRG85213.1"/>
    </source>
</evidence>
<dbReference type="FunFam" id="3.30.565.10:FF:000006">
    <property type="entry name" value="Sensor histidine kinase WalK"/>
    <property type="match status" value="1"/>
</dbReference>
<keyword evidence="10" id="KW-0812">Transmembrane</keyword>
<keyword evidence="4" id="KW-1003">Cell membrane</keyword>
<dbReference type="InterPro" id="IPR004358">
    <property type="entry name" value="Sig_transdc_His_kin-like_C"/>
</dbReference>
<evidence type="ECO:0000256" key="4">
    <source>
        <dbReference type="ARBA" id="ARBA00022475"/>
    </source>
</evidence>
<feature type="transmembrane region" description="Helical" evidence="10">
    <location>
        <begin position="9"/>
        <end position="28"/>
    </location>
</feature>
<dbReference type="PANTHER" id="PTHR44936">
    <property type="entry name" value="SENSOR PROTEIN CREC"/>
    <property type="match status" value="1"/>
</dbReference>
<dbReference type="InterPro" id="IPR036097">
    <property type="entry name" value="HisK_dim/P_sf"/>
</dbReference>
<gene>
    <name evidence="13" type="ORF">JOS67_16305</name>
</gene>
<evidence type="ECO:0000256" key="9">
    <source>
        <dbReference type="ARBA" id="ARBA00022840"/>
    </source>
</evidence>
<dbReference type="EC" id="2.7.13.3" evidence="3"/>
<accession>A0AA92LVS5</accession>
<proteinExistence type="predicted"/>
<comment type="catalytic activity">
    <reaction evidence="1">
        <text>ATP + protein L-histidine = ADP + protein N-phospho-L-histidine.</text>
        <dbReference type="EC" id="2.7.13.3"/>
    </reaction>
</comment>
<dbReference type="PROSITE" id="PS50109">
    <property type="entry name" value="HIS_KIN"/>
    <property type="match status" value="1"/>
</dbReference>
<dbReference type="SMART" id="SM00387">
    <property type="entry name" value="HATPase_c"/>
    <property type="match status" value="1"/>
</dbReference>
<dbReference type="InterPro" id="IPR050980">
    <property type="entry name" value="2C_sensor_his_kinase"/>
</dbReference>
<dbReference type="Pfam" id="PF00512">
    <property type="entry name" value="HisKA"/>
    <property type="match status" value="1"/>
</dbReference>
<feature type="domain" description="Histidine kinase" evidence="11">
    <location>
        <begin position="218"/>
        <end position="430"/>
    </location>
</feature>